<dbReference type="Proteomes" id="UP000189981">
    <property type="component" value="Unassembled WGS sequence"/>
</dbReference>
<name>A0A1T5B235_9SPHI</name>
<sequence>MKRKLKILSLALLLSIGSIGVYATCTESATDNPGKCNGGGCERTNETGTACNGNTCAGCT</sequence>
<dbReference type="EMBL" id="FUYR01000001">
    <property type="protein sequence ID" value="SKB41159.1"/>
    <property type="molecule type" value="Genomic_DNA"/>
</dbReference>
<keyword evidence="3" id="KW-1185">Reference proteome</keyword>
<evidence type="ECO:0000256" key="1">
    <source>
        <dbReference type="SAM" id="SignalP"/>
    </source>
</evidence>
<evidence type="ECO:0000313" key="2">
    <source>
        <dbReference type="EMBL" id="SKB41159.1"/>
    </source>
</evidence>
<organism evidence="2 3">
    <name type="scientific">Daejeonella lutea</name>
    <dbReference type="NCBI Taxonomy" id="572036"/>
    <lineage>
        <taxon>Bacteria</taxon>
        <taxon>Pseudomonadati</taxon>
        <taxon>Bacteroidota</taxon>
        <taxon>Sphingobacteriia</taxon>
        <taxon>Sphingobacteriales</taxon>
        <taxon>Sphingobacteriaceae</taxon>
        <taxon>Daejeonella</taxon>
    </lineage>
</organism>
<dbReference type="AlphaFoldDB" id="A0A1T5B235"/>
<keyword evidence="1" id="KW-0732">Signal</keyword>
<dbReference type="RefSeq" id="WP_139377375.1">
    <property type="nucleotide sequence ID" value="NZ_FUYR01000001.1"/>
</dbReference>
<dbReference type="STRING" id="572036.SAMN05661099_1207"/>
<proteinExistence type="predicted"/>
<gene>
    <name evidence="2" type="ORF">SAMN05661099_1207</name>
</gene>
<feature type="chain" id="PRO_5012278642" description="Natural product" evidence="1">
    <location>
        <begin position="24"/>
        <end position="60"/>
    </location>
</feature>
<protein>
    <recommendedName>
        <fullName evidence="4">Natural product</fullName>
    </recommendedName>
</protein>
<evidence type="ECO:0000313" key="3">
    <source>
        <dbReference type="Proteomes" id="UP000189981"/>
    </source>
</evidence>
<feature type="signal peptide" evidence="1">
    <location>
        <begin position="1"/>
        <end position="23"/>
    </location>
</feature>
<accession>A0A1T5B235</accession>
<reference evidence="3" key="1">
    <citation type="submission" date="2017-02" db="EMBL/GenBank/DDBJ databases">
        <authorList>
            <person name="Varghese N."/>
            <person name="Submissions S."/>
        </authorList>
    </citation>
    <scope>NUCLEOTIDE SEQUENCE [LARGE SCALE GENOMIC DNA]</scope>
    <source>
        <strain evidence="3">DSM 22385</strain>
    </source>
</reference>
<evidence type="ECO:0008006" key="4">
    <source>
        <dbReference type="Google" id="ProtNLM"/>
    </source>
</evidence>